<feature type="domain" description="NAD-dependent epimerase/dehydratase" evidence="1">
    <location>
        <begin position="3"/>
        <end position="169"/>
    </location>
</feature>
<dbReference type="AlphaFoldDB" id="A0ABD5V7B1"/>
<evidence type="ECO:0000313" key="3">
    <source>
        <dbReference type="Proteomes" id="UP001596312"/>
    </source>
</evidence>
<name>A0ABD5V7B1_9EURY</name>
<dbReference type="InterPro" id="IPR001509">
    <property type="entry name" value="Epimerase_deHydtase"/>
</dbReference>
<organism evidence="2 3">
    <name type="scientific">Halalkalicoccus tibetensis</name>
    <dbReference type="NCBI Taxonomy" id="175632"/>
    <lineage>
        <taxon>Archaea</taxon>
        <taxon>Methanobacteriati</taxon>
        <taxon>Methanobacteriota</taxon>
        <taxon>Stenosarchaea group</taxon>
        <taxon>Halobacteria</taxon>
        <taxon>Halobacteriales</taxon>
        <taxon>Halococcaceae</taxon>
        <taxon>Halalkalicoccus</taxon>
    </lineage>
</organism>
<dbReference type="EMBL" id="JBHSXQ010000004">
    <property type="protein sequence ID" value="MFC6906198.1"/>
    <property type="molecule type" value="Genomic_DNA"/>
</dbReference>
<proteinExistence type="predicted"/>
<dbReference type="Pfam" id="PF01370">
    <property type="entry name" value="Epimerase"/>
    <property type="match status" value="1"/>
</dbReference>
<evidence type="ECO:0000259" key="1">
    <source>
        <dbReference type="Pfam" id="PF01370"/>
    </source>
</evidence>
<dbReference type="Gene3D" id="3.40.50.720">
    <property type="entry name" value="NAD(P)-binding Rossmann-like Domain"/>
    <property type="match status" value="1"/>
</dbReference>
<accession>A0ABD5V7B1</accession>
<keyword evidence="3" id="KW-1185">Reference proteome</keyword>
<dbReference type="Proteomes" id="UP001596312">
    <property type="component" value="Unassembled WGS sequence"/>
</dbReference>
<gene>
    <name evidence="2" type="ORF">ACFQGH_13445</name>
</gene>
<reference evidence="2 3" key="1">
    <citation type="journal article" date="2019" name="Int. J. Syst. Evol. Microbiol.">
        <title>The Global Catalogue of Microorganisms (GCM) 10K type strain sequencing project: providing services to taxonomists for standard genome sequencing and annotation.</title>
        <authorList>
            <consortium name="The Broad Institute Genomics Platform"/>
            <consortium name="The Broad Institute Genome Sequencing Center for Infectious Disease"/>
            <person name="Wu L."/>
            <person name="Ma J."/>
        </authorList>
    </citation>
    <scope>NUCLEOTIDE SEQUENCE [LARGE SCALE GENOMIC DNA]</scope>
    <source>
        <strain evidence="2 3">CGMCC 1.3240</strain>
    </source>
</reference>
<dbReference type="SUPFAM" id="SSF51735">
    <property type="entry name" value="NAD(P)-binding Rossmann-fold domains"/>
    <property type="match status" value="1"/>
</dbReference>
<evidence type="ECO:0000313" key="2">
    <source>
        <dbReference type="EMBL" id="MFC6906198.1"/>
    </source>
</evidence>
<dbReference type="RefSeq" id="WP_340604754.1">
    <property type="nucleotide sequence ID" value="NZ_JBBMXV010000004.1"/>
</dbReference>
<dbReference type="PANTHER" id="PTHR43245">
    <property type="entry name" value="BIFUNCTIONAL POLYMYXIN RESISTANCE PROTEIN ARNA"/>
    <property type="match status" value="1"/>
</dbReference>
<comment type="caution">
    <text evidence="2">The sequence shown here is derived from an EMBL/GenBank/DDBJ whole genome shotgun (WGS) entry which is preliminary data.</text>
</comment>
<protein>
    <submittedName>
        <fullName evidence="2">NAD-dependent epimerase/dehydratase family protein</fullName>
    </submittedName>
</protein>
<dbReference type="PANTHER" id="PTHR43245:SF55">
    <property type="entry name" value="NAD(P)-BINDING DOMAIN-CONTAINING PROTEIN"/>
    <property type="match status" value="1"/>
</dbReference>
<dbReference type="InterPro" id="IPR050177">
    <property type="entry name" value="Lipid_A_modif_metabolic_enz"/>
</dbReference>
<dbReference type="InterPro" id="IPR036291">
    <property type="entry name" value="NAD(P)-bd_dom_sf"/>
</dbReference>
<sequence length="262" mass="28806">MDVLMTGANGTVGTAIADGLDRGFATLDAAGEADYHADVADYEAIRPAFEGRDAVVHLAGYASTDATWEEALTNNVVGTANVLRAADDAGVDRVVFASSNHVVGMYEADHAPELYEPGYDLLIDHTDPIRPDSHYGASKACGEAFGRQYTENHGIRFLALRIGTVNDPGYDHPYGDAELGVERGEWERGSEAYDRQVARMKGTWLSRRDCASLVERCLSADRRFEVLYGVSDNERRWFDIDHARAAVGYDPRDDGEEWDEPP</sequence>